<reference evidence="1" key="1">
    <citation type="journal article" date="2021" name="Mol. Ecol. Resour.">
        <title>Apolygus lucorum genome provides insights into omnivorousness and mesophyll feeding.</title>
        <authorList>
            <person name="Liu Y."/>
            <person name="Liu H."/>
            <person name="Wang H."/>
            <person name="Huang T."/>
            <person name="Liu B."/>
            <person name="Yang B."/>
            <person name="Yin L."/>
            <person name="Li B."/>
            <person name="Zhang Y."/>
            <person name="Zhang S."/>
            <person name="Jiang F."/>
            <person name="Zhang X."/>
            <person name="Ren Y."/>
            <person name="Wang B."/>
            <person name="Wang S."/>
            <person name="Lu Y."/>
            <person name="Wu K."/>
            <person name="Fan W."/>
            <person name="Wang G."/>
        </authorList>
    </citation>
    <scope>NUCLEOTIDE SEQUENCE</scope>
    <source>
        <strain evidence="1">12Hb</strain>
    </source>
</reference>
<protein>
    <submittedName>
        <fullName evidence="1">Uncharacterized protein</fullName>
    </submittedName>
</protein>
<sequence>MENVSAPVVFGMAGIEAPGDMSPEEADMKNRFSYAILRGSGVSATPKVTSRRAEANKVRRVSYHQKRDILKRLTNECKRMFKIDVDATVRTQEMYNLGDINDAYLSLCCNLVEDGGNDEEGGEMNVDCTTDDHSNEDRFMTNDDPDQTAQRRVHSILPTGQSAPVVFGMAGIEAPGDMSPKEADMKNRFSYAILRGSGVSATPKVTSRRAEANKVRRVSYHRKRDILKRLTNECKRMFKIDVDATVRTHEMYNLGDINDAYLSLSCNLVEDGGNDEEGGEMNVHCTTDDHSNEDRFIRMTTRIRQHNAGFTVSFLPAKGV</sequence>
<comment type="caution">
    <text evidence="1">The sequence shown here is derived from an EMBL/GenBank/DDBJ whole genome shotgun (WGS) entry which is preliminary data.</text>
</comment>
<evidence type="ECO:0000313" key="2">
    <source>
        <dbReference type="Proteomes" id="UP000466442"/>
    </source>
</evidence>
<keyword evidence="2" id="KW-1185">Reference proteome</keyword>
<name>A0A8S9WSP8_APOLU</name>
<proteinExistence type="predicted"/>
<dbReference type="EMBL" id="WIXP02000016">
    <property type="protein sequence ID" value="KAF6198435.1"/>
    <property type="molecule type" value="Genomic_DNA"/>
</dbReference>
<dbReference type="AlphaFoldDB" id="A0A8S9WSP8"/>
<organism evidence="1 2">
    <name type="scientific">Apolygus lucorum</name>
    <name type="common">Small green plant bug</name>
    <name type="synonym">Lygocoris lucorum</name>
    <dbReference type="NCBI Taxonomy" id="248454"/>
    <lineage>
        <taxon>Eukaryota</taxon>
        <taxon>Metazoa</taxon>
        <taxon>Ecdysozoa</taxon>
        <taxon>Arthropoda</taxon>
        <taxon>Hexapoda</taxon>
        <taxon>Insecta</taxon>
        <taxon>Pterygota</taxon>
        <taxon>Neoptera</taxon>
        <taxon>Paraneoptera</taxon>
        <taxon>Hemiptera</taxon>
        <taxon>Heteroptera</taxon>
        <taxon>Panheteroptera</taxon>
        <taxon>Cimicomorpha</taxon>
        <taxon>Miridae</taxon>
        <taxon>Mirini</taxon>
        <taxon>Apolygus</taxon>
    </lineage>
</organism>
<accession>A0A8S9WSP8</accession>
<evidence type="ECO:0000313" key="1">
    <source>
        <dbReference type="EMBL" id="KAF6198435.1"/>
    </source>
</evidence>
<gene>
    <name evidence="1" type="ORF">GE061_008183</name>
</gene>
<dbReference type="Proteomes" id="UP000466442">
    <property type="component" value="Linkage Group LG16"/>
</dbReference>